<evidence type="ECO:0000313" key="2">
    <source>
        <dbReference type="EMBL" id="QND61564.1"/>
    </source>
</evidence>
<dbReference type="AlphaFoldDB" id="A0A7G6T482"/>
<geneLocation type="plasmid" evidence="2 3">
    <name>p_2</name>
</geneLocation>
<keyword evidence="2" id="KW-0614">Plasmid</keyword>
<dbReference type="EMBL" id="CP050297">
    <property type="protein sequence ID" value="QND61564.1"/>
    <property type="molecule type" value="Genomic_DNA"/>
</dbReference>
<accession>A0A7G6T482</accession>
<protein>
    <submittedName>
        <fullName evidence="2">Uncharacterized protein</fullName>
    </submittedName>
</protein>
<dbReference type="RefSeq" id="WP_183465454.1">
    <property type="nucleotide sequence ID" value="NZ_CP050297.1"/>
</dbReference>
<name>A0A7G6T482_9HYPH</name>
<feature type="region of interest" description="Disordered" evidence="1">
    <location>
        <begin position="17"/>
        <end position="55"/>
    </location>
</feature>
<gene>
    <name evidence="2" type="ORF">HB778_35180</name>
</gene>
<evidence type="ECO:0000256" key="1">
    <source>
        <dbReference type="SAM" id="MobiDB-lite"/>
    </source>
</evidence>
<reference evidence="3" key="1">
    <citation type="journal article" date="2020" name="Mol. Plant Microbe">
        <title>Rhizobial microsymbionts of the narrowly endemic Oxytropis species growing in Kamchatka are characterized by significant genetic diversity and possess a set of genes that are associated with T3SS and T6SS secretion systems and can affect the development of symbiosis.</title>
        <authorList>
            <person name="Safronova V."/>
            <person name="Guro P."/>
            <person name="Sazanova A."/>
            <person name="Kuznetsova I."/>
            <person name="Belimov A."/>
            <person name="Yakubov V."/>
            <person name="Chirak E."/>
            <person name="Afonin A."/>
            <person name="Gogolev Y."/>
            <person name="Andronov E."/>
            <person name="Tikhonovich I."/>
        </authorList>
    </citation>
    <scope>NUCLEOTIDE SEQUENCE [LARGE SCALE GENOMIC DNA]</scope>
    <source>
        <strain evidence="3">583</strain>
        <plasmid evidence="3">p_2</plasmid>
    </source>
</reference>
<proteinExistence type="predicted"/>
<dbReference type="Proteomes" id="UP000515465">
    <property type="component" value="Plasmid p_2"/>
</dbReference>
<evidence type="ECO:0000313" key="3">
    <source>
        <dbReference type="Proteomes" id="UP000515465"/>
    </source>
</evidence>
<sequence>MQTERCDPVIRTGFPLQPGLAIHQGPVANEKPKGKAASGSQSGPNDVGAVSKPRPDVTRKGIEMIGELCTDALHEALVRAPIEDVTLIALLVLKLAGCNISIQSGASDDIYGYTKDGSLYAAPRRRQQICP</sequence>
<organism evidence="2 3">
    <name type="scientific">Mesorhizobium huakuii</name>
    <dbReference type="NCBI Taxonomy" id="28104"/>
    <lineage>
        <taxon>Bacteria</taxon>
        <taxon>Pseudomonadati</taxon>
        <taxon>Pseudomonadota</taxon>
        <taxon>Alphaproteobacteria</taxon>
        <taxon>Hyphomicrobiales</taxon>
        <taxon>Phyllobacteriaceae</taxon>
        <taxon>Mesorhizobium</taxon>
    </lineage>
</organism>